<keyword evidence="2" id="KW-1185">Reference proteome</keyword>
<name>A0ACC2XSS6_9TREE</name>
<accession>A0ACC2XSS6</accession>
<protein>
    <submittedName>
        <fullName evidence="1">Uncharacterized protein</fullName>
    </submittedName>
</protein>
<evidence type="ECO:0000313" key="1">
    <source>
        <dbReference type="EMBL" id="KAJ9126681.1"/>
    </source>
</evidence>
<dbReference type="Proteomes" id="UP001234202">
    <property type="component" value="Unassembled WGS sequence"/>
</dbReference>
<reference evidence="1" key="1">
    <citation type="submission" date="2023-04" db="EMBL/GenBank/DDBJ databases">
        <title>Draft Genome sequencing of Naganishia species isolated from polar environments using Oxford Nanopore Technology.</title>
        <authorList>
            <person name="Leo P."/>
            <person name="Venkateswaran K."/>
        </authorList>
    </citation>
    <scope>NUCLEOTIDE SEQUENCE</scope>
    <source>
        <strain evidence="1">DBVPG 5303</strain>
    </source>
</reference>
<gene>
    <name evidence="1" type="ORF">QFC24_001711</name>
</gene>
<comment type="caution">
    <text evidence="1">The sequence shown here is derived from an EMBL/GenBank/DDBJ whole genome shotgun (WGS) entry which is preliminary data.</text>
</comment>
<dbReference type="EMBL" id="JASBWV010000004">
    <property type="protein sequence ID" value="KAJ9126681.1"/>
    <property type="molecule type" value="Genomic_DNA"/>
</dbReference>
<evidence type="ECO:0000313" key="2">
    <source>
        <dbReference type="Proteomes" id="UP001234202"/>
    </source>
</evidence>
<sequence length="297" mass="32350">MSAVSISYNDLVNAPGSLQRQIEQAFGNGEDALGVIIIKASVVAPTFPRRPARAVPEIARGLAQTRRQVRFSARRDPRKVLEEGSGVYASTPTHLFGWSHGKEIMNGKPDIYKGSYYANPLVDHPNVDEELRQKNYMYYGDNVWPEQSEPGMQNFEQAFKDLGKLIHSVGLLLSKACESFVSPHVKSCTSSSADITDFIATSQCNKARLLHYFPPSPSKAQNGAEDNAVQDDACGIHLDHSLLTGLCSAMYLDHGADGSEPKVVPAPDPKAGLWICPRRKGSEPVKVSIPADCLGTL</sequence>
<organism evidence="1 2">
    <name type="scientific">Naganishia onofrii</name>
    <dbReference type="NCBI Taxonomy" id="1851511"/>
    <lineage>
        <taxon>Eukaryota</taxon>
        <taxon>Fungi</taxon>
        <taxon>Dikarya</taxon>
        <taxon>Basidiomycota</taxon>
        <taxon>Agaricomycotina</taxon>
        <taxon>Tremellomycetes</taxon>
        <taxon>Filobasidiales</taxon>
        <taxon>Filobasidiaceae</taxon>
        <taxon>Naganishia</taxon>
    </lineage>
</organism>
<proteinExistence type="predicted"/>